<dbReference type="AlphaFoldDB" id="A0A261RQ44"/>
<proteinExistence type="predicted"/>
<accession>A0A261RQ44</accession>
<dbReference type="InterPro" id="IPR014306">
    <property type="entry name" value="Hydroxyisourate_hydrolase"/>
</dbReference>
<organism evidence="11 12">
    <name type="scientific">Bordetella genomosp. 9</name>
    <dbReference type="NCBI Taxonomy" id="1416803"/>
    <lineage>
        <taxon>Bacteria</taxon>
        <taxon>Pseudomonadati</taxon>
        <taxon>Pseudomonadota</taxon>
        <taxon>Betaproteobacteria</taxon>
        <taxon>Burkholderiales</taxon>
        <taxon>Alcaligenaceae</taxon>
        <taxon>Bordetella</taxon>
    </lineage>
</organism>
<evidence type="ECO:0000256" key="5">
    <source>
        <dbReference type="ARBA" id="ARBA00022793"/>
    </source>
</evidence>
<evidence type="ECO:0000259" key="9">
    <source>
        <dbReference type="Pfam" id="PF00576"/>
    </source>
</evidence>
<dbReference type="GO" id="GO:0019628">
    <property type="term" value="P:urate catabolic process"/>
    <property type="evidence" value="ECO:0007669"/>
    <property type="project" value="UniProtKB-UniPathway"/>
</dbReference>
<dbReference type="GO" id="GO:0051997">
    <property type="term" value="F:2-oxo-4-hydroxy-4-carboxy-5-ureidoimidazoline decarboxylase activity"/>
    <property type="evidence" value="ECO:0007669"/>
    <property type="project" value="UniProtKB-EC"/>
</dbReference>
<keyword evidence="6" id="KW-0378">Hydrolase</keyword>
<keyword evidence="5" id="KW-0210">Decarboxylase</keyword>
<dbReference type="OrthoDB" id="9792386at2"/>
<dbReference type="InterPro" id="IPR023418">
    <property type="entry name" value="Thyroxine_BS"/>
</dbReference>
<dbReference type="NCBIfam" id="TIGR02962">
    <property type="entry name" value="hdxy_isourate"/>
    <property type="match status" value="1"/>
</dbReference>
<dbReference type="GO" id="GO:0006144">
    <property type="term" value="P:purine nucleobase metabolic process"/>
    <property type="evidence" value="ECO:0007669"/>
    <property type="project" value="UniProtKB-KW"/>
</dbReference>
<evidence type="ECO:0000313" key="12">
    <source>
        <dbReference type="Proteomes" id="UP000216857"/>
    </source>
</evidence>
<keyword evidence="12" id="KW-1185">Reference proteome</keyword>
<gene>
    <name evidence="11" type="ORF">CAL26_02510</name>
</gene>
<dbReference type="GO" id="GO:0000255">
    <property type="term" value="P:allantoin metabolic process"/>
    <property type="evidence" value="ECO:0007669"/>
    <property type="project" value="InterPro"/>
</dbReference>
<feature type="domain" description="Oxo-4-hydroxy-4-carboxy-5-ureidoimidazoline decarboxylase" evidence="10">
    <location>
        <begin position="21"/>
        <end position="177"/>
    </location>
</feature>
<comment type="caution">
    <text evidence="11">The sequence shown here is derived from an EMBL/GenBank/DDBJ whole genome shotgun (WGS) entry which is preliminary data.</text>
</comment>
<dbReference type="InterPro" id="IPR023416">
    <property type="entry name" value="Transthyretin/HIU_hydrolase_d"/>
</dbReference>
<evidence type="ECO:0000256" key="7">
    <source>
        <dbReference type="ARBA" id="ARBA00023239"/>
    </source>
</evidence>
<dbReference type="PRINTS" id="PR00189">
    <property type="entry name" value="TRNSTHYRETIN"/>
</dbReference>
<evidence type="ECO:0000259" key="10">
    <source>
        <dbReference type="Pfam" id="PF09349"/>
    </source>
</evidence>
<feature type="binding site" evidence="8">
    <location>
        <position position="195"/>
    </location>
    <ligand>
        <name>substrate</name>
    </ligand>
</feature>
<dbReference type="Pfam" id="PF00576">
    <property type="entry name" value="Transthyretin"/>
    <property type="match status" value="1"/>
</dbReference>
<dbReference type="InterPro" id="IPR036778">
    <property type="entry name" value="OHCU_decarboxylase_sf"/>
</dbReference>
<evidence type="ECO:0000256" key="4">
    <source>
        <dbReference type="ARBA" id="ARBA00022631"/>
    </source>
</evidence>
<comment type="catalytic activity">
    <reaction evidence="2">
        <text>5-hydroxy-2-oxo-4-ureido-2,5-dihydro-1H-imidazole-5-carboxylate + H(+) = (S)-allantoin + CO2</text>
        <dbReference type="Rhea" id="RHEA:26301"/>
        <dbReference type="ChEBI" id="CHEBI:15378"/>
        <dbReference type="ChEBI" id="CHEBI:15678"/>
        <dbReference type="ChEBI" id="CHEBI:16526"/>
        <dbReference type="ChEBI" id="CHEBI:58639"/>
        <dbReference type="EC" id="4.1.1.97"/>
    </reaction>
</comment>
<dbReference type="InterPro" id="IPR036817">
    <property type="entry name" value="Transthyretin/HIU_hydrolase_sf"/>
</dbReference>
<keyword evidence="7" id="KW-0456">Lyase</keyword>
<comment type="pathway">
    <text evidence="3">Purine metabolism; urate degradation; (S)-allantoin from urate: step 3/3.</text>
</comment>
<dbReference type="EMBL" id="NEVJ01000001">
    <property type="protein sequence ID" value="OZI26897.1"/>
    <property type="molecule type" value="Genomic_DNA"/>
</dbReference>
<dbReference type="UniPathway" id="UPA00394">
    <property type="reaction ID" value="UER00652"/>
</dbReference>
<dbReference type="SUPFAM" id="SSF158694">
    <property type="entry name" value="UraD-Like"/>
    <property type="match status" value="1"/>
</dbReference>
<evidence type="ECO:0000256" key="8">
    <source>
        <dbReference type="PIRSR" id="PIRSR600895-51"/>
    </source>
</evidence>
<dbReference type="Gene3D" id="2.60.40.180">
    <property type="entry name" value="Transthyretin/hydroxyisourate hydrolase domain"/>
    <property type="match status" value="1"/>
</dbReference>
<evidence type="ECO:0000256" key="6">
    <source>
        <dbReference type="ARBA" id="ARBA00022801"/>
    </source>
</evidence>
<feature type="domain" description="Transthyretin/hydroxyisourate hydrolase" evidence="9">
    <location>
        <begin position="192"/>
        <end position="303"/>
    </location>
</feature>
<comment type="catalytic activity">
    <reaction evidence="1">
        <text>5-hydroxyisourate + H2O = 5-hydroxy-2-oxo-4-ureido-2,5-dihydro-1H-imidazole-5-carboxylate + H(+)</text>
        <dbReference type="Rhea" id="RHEA:23736"/>
        <dbReference type="ChEBI" id="CHEBI:15377"/>
        <dbReference type="ChEBI" id="CHEBI:15378"/>
        <dbReference type="ChEBI" id="CHEBI:18072"/>
        <dbReference type="ChEBI" id="CHEBI:58639"/>
        <dbReference type="EC" id="3.5.2.17"/>
    </reaction>
</comment>
<name>A0A261RQ44_9BORD</name>
<keyword evidence="4" id="KW-0659">Purine metabolism</keyword>
<dbReference type="InterPro" id="IPR017580">
    <property type="entry name" value="OHCU_decarboxylase-1"/>
</dbReference>
<dbReference type="InterPro" id="IPR018020">
    <property type="entry name" value="OHCU_decarboxylase"/>
</dbReference>
<evidence type="ECO:0000256" key="3">
    <source>
        <dbReference type="ARBA" id="ARBA00004754"/>
    </source>
</evidence>
<dbReference type="CDD" id="cd05822">
    <property type="entry name" value="TLP_HIUase"/>
    <property type="match status" value="1"/>
</dbReference>
<evidence type="ECO:0000313" key="11">
    <source>
        <dbReference type="EMBL" id="OZI26897.1"/>
    </source>
</evidence>
<dbReference type="Pfam" id="PF09349">
    <property type="entry name" value="OHCU_decarbox"/>
    <property type="match status" value="1"/>
</dbReference>
<evidence type="ECO:0000256" key="2">
    <source>
        <dbReference type="ARBA" id="ARBA00001163"/>
    </source>
</evidence>
<dbReference type="SUPFAM" id="SSF49472">
    <property type="entry name" value="Transthyretin (synonym: prealbumin)"/>
    <property type="match status" value="1"/>
</dbReference>
<dbReference type="GO" id="GO:0033971">
    <property type="term" value="F:hydroxyisourate hydrolase activity"/>
    <property type="evidence" value="ECO:0007669"/>
    <property type="project" value="UniProtKB-EC"/>
</dbReference>
<dbReference type="InterPro" id="IPR000895">
    <property type="entry name" value="Transthyretin/HIU_hydrolase"/>
</dbReference>
<dbReference type="NCBIfam" id="TIGR03164">
    <property type="entry name" value="UHCUDC"/>
    <property type="match status" value="1"/>
</dbReference>
<dbReference type="PANTHER" id="PTHR43466">
    <property type="entry name" value="2-OXO-4-HYDROXY-4-CARBOXY-5-UREIDOIMIDAZOLINE DECARBOXYLASE-RELATED"/>
    <property type="match status" value="1"/>
</dbReference>
<evidence type="ECO:0000256" key="1">
    <source>
        <dbReference type="ARBA" id="ARBA00001043"/>
    </source>
</evidence>
<dbReference type="Proteomes" id="UP000216857">
    <property type="component" value="Unassembled WGS sequence"/>
</dbReference>
<dbReference type="Gene3D" id="1.10.3330.10">
    <property type="entry name" value="Oxo-4-hydroxy-4-carboxy-5-ureidoimidazoline decarboxylase"/>
    <property type="match status" value="1"/>
</dbReference>
<feature type="binding site" evidence="8">
    <location>
        <position position="301"/>
    </location>
    <ligand>
        <name>substrate</name>
    </ligand>
</feature>
<feature type="binding site" evidence="8">
    <location>
        <position position="232"/>
    </location>
    <ligand>
        <name>substrate</name>
    </ligand>
</feature>
<dbReference type="PANTHER" id="PTHR43466:SF1">
    <property type="entry name" value="2-OXO-4-HYDROXY-4-CARBOXY-5-UREIDOIMIDAZOLINE DECARBOXYLASE-RELATED"/>
    <property type="match status" value="1"/>
</dbReference>
<reference evidence="11" key="1">
    <citation type="submission" date="2017-05" db="EMBL/GenBank/DDBJ databases">
        <title>Complete and WGS of Bordetella genogroups.</title>
        <authorList>
            <person name="Spilker T."/>
            <person name="Lipuma J."/>
        </authorList>
    </citation>
    <scope>NUCLEOTIDE SEQUENCE</scope>
    <source>
        <strain evidence="11">AU21707</strain>
    </source>
</reference>
<dbReference type="PROSITE" id="PS00768">
    <property type="entry name" value="TRANSTHYRETIN_1"/>
    <property type="match status" value="1"/>
</dbReference>
<protein>
    <submittedName>
        <fullName evidence="11">OHCU decarboxylase</fullName>
    </submittedName>
</protein>
<sequence length="304" mass="33306">MCQPHITLLAMPTPVTLDALNTCSEAEFVELLGTVFEDAPWVARAVAGLRPFADADALHAAMMAHVRGLPRSLCLEFLVLHPELAGLAARMGVMGAESTLEQGSLALAALSVDEAARWEELNQAYRHKFEFPFILCVRRHTRASALRIFAKRLANDHDTEFAAALDEIGRITRLRLAGRIEGHGMANIAGRLTTHVLDTTSGRPAEGVRVQLFETGGAERLLADRNTDRKGRTEQPLLDGGPLPTGQYELRFHLGDYFRAQGLSAEEPPFLDVVSVAFGIAEPESHYHIPLTATPWAYSTYRGS</sequence>